<organism evidence="1 2">
    <name type="scientific">Corynebacterium variabile</name>
    <dbReference type="NCBI Taxonomy" id="1727"/>
    <lineage>
        <taxon>Bacteria</taxon>
        <taxon>Bacillati</taxon>
        <taxon>Actinomycetota</taxon>
        <taxon>Actinomycetes</taxon>
        <taxon>Mycobacteriales</taxon>
        <taxon>Corynebacteriaceae</taxon>
        <taxon>Corynebacterium</taxon>
    </lineage>
</organism>
<accession>A0A0X2NQK2</accession>
<protein>
    <submittedName>
        <fullName evidence="1">Uncharacterized protein</fullName>
    </submittedName>
</protein>
<keyword evidence="2" id="KW-1185">Reference proteome</keyword>
<evidence type="ECO:0000313" key="1">
    <source>
        <dbReference type="EMBL" id="CUU67040.1"/>
    </source>
</evidence>
<dbReference type="Proteomes" id="UP000182498">
    <property type="component" value="Unassembled WGS sequence"/>
</dbReference>
<name>A0A0X2NQK2_9CORY</name>
<dbReference type="AlphaFoldDB" id="A0A0X2NQK2"/>
<evidence type="ECO:0000313" key="2">
    <source>
        <dbReference type="Proteomes" id="UP000182498"/>
    </source>
</evidence>
<dbReference type="EMBL" id="FAUH01000017">
    <property type="protein sequence ID" value="CUU67040.1"/>
    <property type="molecule type" value="Genomic_DNA"/>
</dbReference>
<gene>
    <name evidence="1" type="ORF">CVAR292_02393</name>
</gene>
<proteinExistence type="predicted"/>
<reference evidence="2" key="1">
    <citation type="submission" date="2015-11" db="EMBL/GenBank/DDBJ databases">
        <authorList>
            <person name="Dugat-Bony E."/>
        </authorList>
    </citation>
    <scope>NUCLEOTIDE SEQUENCE [LARGE SCALE GENOMIC DNA]</scope>
    <source>
        <strain evidence="2">Mu292</strain>
    </source>
</reference>
<sequence>MALDFDTDLDDEFNINVAKMRVTMPHQLKKMLARSVADVCAQAGARYRRDQNRGSGEQLELGDRAADSISISNGAEVGLALKSAAAQSGHYDAFLEMSKIIRKNSPDLAKQLGL</sequence>